<dbReference type="PROSITE" id="PS51450">
    <property type="entry name" value="LRR"/>
    <property type="match status" value="1"/>
</dbReference>
<evidence type="ECO:0000256" key="1">
    <source>
        <dbReference type="ARBA" id="ARBA00022614"/>
    </source>
</evidence>
<name>A0A3E1NWR9_9BACT</name>
<dbReference type="Pfam" id="PF23598">
    <property type="entry name" value="LRR_14"/>
    <property type="match status" value="1"/>
</dbReference>
<accession>A0A3E1NWR9</accession>
<dbReference type="InterPro" id="IPR055414">
    <property type="entry name" value="LRR_R13L4/SHOC2-like"/>
</dbReference>
<gene>
    <name evidence="4" type="ORF">DXN04_22060</name>
</gene>
<sequence>MLVNYKERKLTSIPEEILGNKLITNLNLEDNQITYLPVWFTSLTGLKVLYLSNNQISDISLLAKMPSLELIYMNHNKIRKLPEDIGNLKQLRRLYLGHNQLEYLPDSFYELTELRMLILKANKLTSLDDKIGQLKHLVNLDAGKNQLSELPAGIGQCRELKQLKVNRNKLASLPWQMKDLDALEDLNVARNQLTTIGSLPATIKVLHIEGNPVQHADVRVDKLTFDQTQADQVARLGGTHEQVSLEGRIISPAMLEAIARRNEWNERHGLKKEKYPEEDDED</sequence>
<evidence type="ECO:0000313" key="4">
    <source>
        <dbReference type="EMBL" id="RFM32376.1"/>
    </source>
</evidence>
<dbReference type="RefSeq" id="WP_116855569.1">
    <property type="nucleotide sequence ID" value="NZ_QTJV01000009.1"/>
</dbReference>
<dbReference type="SUPFAM" id="SSF52058">
    <property type="entry name" value="L domain-like"/>
    <property type="match status" value="1"/>
</dbReference>
<dbReference type="Proteomes" id="UP000261174">
    <property type="component" value="Unassembled WGS sequence"/>
</dbReference>
<dbReference type="InterPro" id="IPR032675">
    <property type="entry name" value="LRR_dom_sf"/>
</dbReference>
<keyword evidence="2" id="KW-0677">Repeat</keyword>
<comment type="caution">
    <text evidence="4">The sequence shown here is derived from an EMBL/GenBank/DDBJ whole genome shotgun (WGS) entry which is preliminary data.</text>
</comment>
<dbReference type="InterPro" id="IPR001611">
    <property type="entry name" value="Leu-rich_rpt"/>
</dbReference>
<keyword evidence="5" id="KW-1185">Reference proteome</keyword>
<dbReference type="PANTHER" id="PTHR48051:SF1">
    <property type="entry name" value="RAS SUPPRESSOR PROTEIN 1"/>
    <property type="match status" value="1"/>
</dbReference>
<dbReference type="EMBL" id="QTJV01000009">
    <property type="protein sequence ID" value="RFM32376.1"/>
    <property type="molecule type" value="Genomic_DNA"/>
</dbReference>
<dbReference type="SMART" id="SM00365">
    <property type="entry name" value="LRR_SD22"/>
    <property type="match status" value="6"/>
</dbReference>
<evidence type="ECO:0000259" key="3">
    <source>
        <dbReference type="Pfam" id="PF23598"/>
    </source>
</evidence>
<organism evidence="4 5">
    <name type="scientific">Chitinophaga silvisoli</name>
    <dbReference type="NCBI Taxonomy" id="2291814"/>
    <lineage>
        <taxon>Bacteria</taxon>
        <taxon>Pseudomonadati</taxon>
        <taxon>Bacteroidota</taxon>
        <taxon>Chitinophagia</taxon>
        <taxon>Chitinophagales</taxon>
        <taxon>Chitinophagaceae</taxon>
        <taxon>Chitinophaga</taxon>
    </lineage>
</organism>
<dbReference type="Pfam" id="PF13855">
    <property type="entry name" value="LRR_8"/>
    <property type="match status" value="1"/>
</dbReference>
<dbReference type="Pfam" id="PF00560">
    <property type="entry name" value="LRR_1"/>
    <property type="match status" value="1"/>
</dbReference>
<dbReference type="SMART" id="SM00364">
    <property type="entry name" value="LRR_BAC"/>
    <property type="match status" value="7"/>
</dbReference>
<dbReference type="SMART" id="SM00369">
    <property type="entry name" value="LRR_TYP"/>
    <property type="match status" value="6"/>
</dbReference>
<dbReference type="Gene3D" id="3.80.10.10">
    <property type="entry name" value="Ribonuclease Inhibitor"/>
    <property type="match status" value="1"/>
</dbReference>
<dbReference type="GO" id="GO:0005737">
    <property type="term" value="C:cytoplasm"/>
    <property type="evidence" value="ECO:0007669"/>
    <property type="project" value="TreeGrafter"/>
</dbReference>
<evidence type="ECO:0000256" key="2">
    <source>
        <dbReference type="ARBA" id="ARBA00022737"/>
    </source>
</evidence>
<dbReference type="InterPro" id="IPR003591">
    <property type="entry name" value="Leu-rich_rpt_typical-subtyp"/>
</dbReference>
<proteinExistence type="predicted"/>
<dbReference type="AlphaFoldDB" id="A0A3E1NWR9"/>
<reference evidence="4 5" key="1">
    <citation type="submission" date="2018-08" db="EMBL/GenBank/DDBJ databases">
        <title>Chitinophaga sp. K20C18050901, a novel bacterium isolated from forest soil.</title>
        <authorList>
            <person name="Wang C."/>
        </authorList>
    </citation>
    <scope>NUCLEOTIDE SEQUENCE [LARGE SCALE GENOMIC DNA]</scope>
    <source>
        <strain evidence="4 5">K20C18050901</strain>
    </source>
</reference>
<dbReference type="PANTHER" id="PTHR48051">
    <property type="match status" value="1"/>
</dbReference>
<feature type="domain" description="Disease resistance R13L4/SHOC-2-like LRR" evidence="3">
    <location>
        <begin position="111"/>
        <end position="191"/>
    </location>
</feature>
<keyword evidence="1" id="KW-0433">Leucine-rich repeat</keyword>
<protein>
    <submittedName>
        <fullName evidence="4">Leucine-rich repeat domain-containing protein</fullName>
    </submittedName>
</protein>
<dbReference type="OrthoDB" id="660634at2"/>
<dbReference type="InterPro" id="IPR050216">
    <property type="entry name" value="LRR_domain-containing"/>
</dbReference>
<evidence type="ECO:0000313" key="5">
    <source>
        <dbReference type="Proteomes" id="UP000261174"/>
    </source>
</evidence>